<dbReference type="AlphaFoldDB" id="K4KJC4"/>
<evidence type="ECO:0000313" key="2">
    <source>
        <dbReference type="EMBL" id="AFU98295.1"/>
    </source>
</evidence>
<dbReference type="HOGENOM" id="CLU_076324_0_1_6"/>
<dbReference type="GO" id="GO:0005737">
    <property type="term" value="C:cytoplasm"/>
    <property type="evidence" value="ECO:0007669"/>
    <property type="project" value="UniProtKB-SubCell"/>
</dbReference>
<evidence type="ECO:0000313" key="3">
    <source>
        <dbReference type="Proteomes" id="UP000000466"/>
    </source>
</evidence>
<dbReference type="SUPFAM" id="SSF53335">
    <property type="entry name" value="S-adenosyl-L-methionine-dependent methyltransferases"/>
    <property type="match status" value="1"/>
</dbReference>
<reference evidence="2 3" key="1">
    <citation type="journal article" date="2013" name="Genome Announc.">
        <title>Complete genome sequence of Simiduia agarivorans SA1(T), a marine bacterium able to degrade a variety of polysaccharides.</title>
        <authorList>
            <person name="Lin S.Y."/>
            <person name="Shieh W.Y."/>
            <person name="Chen J.S."/>
            <person name="Tang S.L."/>
        </authorList>
    </citation>
    <scope>NUCLEOTIDE SEQUENCE [LARGE SCALE GENOMIC DNA]</scope>
    <source>
        <strain evidence="3">DSM 21679 / JCM 13881 / BCRC 17597 / SA1</strain>
    </source>
</reference>
<dbReference type="STRING" id="1117647.M5M_05450"/>
<dbReference type="Proteomes" id="UP000000466">
    <property type="component" value="Chromosome"/>
</dbReference>
<dbReference type="GO" id="GO:0008990">
    <property type="term" value="F:rRNA (guanine-N2-)-methyltransferase activity"/>
    <property type="evidence" value="ECO:0007669"/>
    <property type="project" value="UniProtKB-UniRule"/>
</dbReference>
<dbReference type="Pfam" id="PF04445">
    <property type="entry name" value="SAM_MT"/>
    <property type="match status" value="1"/>
</dbReference>
<feature type="binding site" evidence="1">
    <location>
        <position position="182"/>
    </location>
    <ligand>
        <name>S-adenosyl-L-methionine</name>
        <dbReference type="ChEBI" id="CHEBI:59789"/>
    </ligand>
</feature>
<dbReference type="InterPro" id="IPR007536">
    <property type="entry name" value="16SrRNA_methylTrfase_J"/>
</dbReference>
<dbReference type="eggNOG" id="COG0742">
    <property type="taxonomic scope" value="Bacteria"/>
</dbReference>
<dbReference type="PANTHER" id="PTHR36112">
    <property type="entry name" value="RIBOSOMAL RNA SMALL SUBUNIT METHYLTRANSFERASE J"/>
    <property type="match status" value="1"/>
</dbReference>
<dbReference type="EMBL" id="CP003746">
    <property type="protein sequence ID" value="AFU98295.1"/>
    <property type="molecule type" value="Genomic_DNA"/>
</dbReference>
<comment type="catalytic activity">
    <reaction evidence="1">
        <text>guanosine(1516) in 16S rRNA + S-adenosyl-L-methionine = N(2)-methylguanosine(1516) in 16S rRNA + S-adenosyl-L-homocysteine + H(+)</text>
        <dbReference type="Rhea" id="RHEA:43220"/>
        <dbReference type="Rhea" id="RHEA-COMP:10412"/>
        <dbReference type="Rhea" id="RHEA-COMP:10413"/>
        <dbReference type="ChEBI" id="CHEBI:15378"/>
        <dbReference type="ChEBI" id="CHEBI:57856"/>
        <dbReference type="ChEBI" id="CHEBI:59789"/>
        <dbReference type="ChEBI" id="CHEBI:74269"/>
        <dbReference type="ChEBI" id="CHEBI:74481"/>
        <dbReference type="EC" id="2.1.1.242"/>
    </reaction>
</comment>
<keyword evidence="1" id="KW-0963">Cytoplasm</keyword>
<sequence length="270" mass="29144">MSSCPVYIAHPVLAEQGLRWAELARQPYAGLGDPREITDHAFVLWLDDSGLKLQQTGRKAPGPVWVDFAHGAADHRRQYGGGRGQMVAKAVGLKAGVNPQVLDATAGLGGDAYVLACLGAQVHMQERNPVVYSLLSDGLNRLRQVAESQAPDLLAVAGRLSLAPDLCSSEQGMAVADVVYLDPMFPSREKSAAVKKEMTAFHSLVGEDPDQDGLLAQALDAARYRVVVKRPRKAPWLAGQKPALALTGKSSRFDIYTLRKMPDRLPDVDV</sequence>
<comment type="function">
    <text evidence="1">Specifically methylates the guanosine in position 1516 of 16S rRNA.</text>
</comment>
<keyword evidence="1" id="KW-0808">Transferase</keyword>
<keyword evidence="1" id="KW-0698">rRNA processing</keyword>
<dbReference type="HAMAP" id="MF_01523">
    <property type="entry name" value="16SrRNA_methyltr_J"/>
    <property type="match status" value="1"/>
</dbReference>
<keyword evidence="3" id="KW-1185">Reference proteome</keyword>
<dbReference type="Gene3D" id="3.40.50.150">
    <property type="entry name" value="Vaccinia Virus protein VP39"/>
    <property type="match status" value="1"/>
</dbReference>
<accession>K4KJC4</accession>
<gene>
    <name evidence="1" type="primary">rsmJ</name>
    <name evidence="2" type="ordered locus">M5M_05450</name>
</gene>
<comment type="caution">
    <text evidence="1">Lacks conserved residue(s) required for the propagation of feature annotation.</text>
</comment>
<organism evidence="2 3">
    <name type="scientific">Simiduia agarivorans (strain DSM 21679 / JCM 13881 / BCRC 17597 / SA1)</name>
    <dbReference type="NCBI Taxonomy" id="1117647"/>
    <lineage>
        <taxon>Bacteria</taxon>
        <taxon>Pseudomonadati</taxon>
        <taxon>Pseudomonadota</taxon>
        <taxon>Gammaproteobacteria</taxon>
        <taxon>Cellvibrionales</taxon>
        <taxon>Cellvibrionaceae</taxon>
        <taxon>Simiduia</taxon>
    </lineage>
</organism>
<comment type="subcellular location">
    <subcellularLocation>
        <location evidence="1">Cytoplasm</location>
    </subcellularLocation>
</comment>
<dbReference type="RefSeq" id="WP_015046468.1">
    <property type="nucleotide sequence ID" value="NC_018868.3"/>
</dbReference>
<dbReference type="InterPro" id="IPR029063">
    <property type="entry name" value="SAM-dependent_MTases_sf"/>
</dbReference>
<keyword evidence="1" id="KW-0489">Methyltransferase</keyword>
<proteinExistence type="inferred from homology"/>
<comment type="similarity">
    <text evidence="1">Belongs to the methyltransferase superfamily. RsmJ family.</text>
</comment>
<dbReference type="EC" id="2.1.1.242" evidence="1"/>
<dbReference type="OrthoDB" id="3191794at2"/>
<feature type="binding site" evidence="1">
    <location>
        <begin position="126"/>
        <end position="127"/>
    </location>
    <ligand>
        <name>S-adenosyl-L-methionine</name>
        <dbReference type="ChEBI" id="CHEBI:59789"/>
    </ligand>
</feature>
<dbReference type="PANTHER" id="PTHR36112:SF1">
    <property type="entry name" value="RIBOSOMAL RNA SMALL SUBUNIT METHYLTRANSFERASE J"/>
    <property type="match status" value="1"/>
</dbReference>
<dbReference type="KEGG" id="saga:M5M_05450"/>
<name>K4KJC4_SIMAS</name>
<keyword evidence="1" id="KW-0949">S-adenosyl-L-methionine</keyword>
<evidence type="ECO:0000256" key="1">
    <source>
        <dbReference type="HAMAP-Rule" id="MF_01523"/>
    </source>
</evidence>
<protein>
    <recommendedName>
        <fullName evidence="1">Ribosomal RNA small subunit methyltransferase J</fullName>
        <ecNumber evidence="1">2.1.1.242</ecNumber>
    </recommendedName>
    <alternativeName>
        <fullName evidence="1">16S rRNA m2G1516 methyltransferase</fullName>
    </alternativeName>
    <alternativeName>
        <fullName evidence="1">rRNA (guanine-N(2)-)-methyltransferase</fullName>
    </alternativeName>
</protein>